<proteinExistence type="predicted"/>
<dbReference type="EMBL" id="KV417804">
    <property type="protein sequence ID" value="KZP06108.1"/>
    <property type="molecule type" value="Genomic_DNA"/>
</dbReference>
<dbReference type="Proteomes" id="UP000076532">
    <property type="component" value="Unassembled WGS sequence"/>
</dbReference>
<protein>
    <submittedName>
        <fullName evidence="1">Uncharacterized protein</fullName>
    </submittedName>
</protein>
<sequence>MYSGALRAMQIVGAYSEKSVLSITAVNVTNTANAIAIGTGMVMMASADTPPSVHREKGKP</sequence>
<gene>
    <name evidence="1" type="ORF">FIBSPDRAFT_876864</name>
</gene>
<accession>A0A167WHJ8</accession>
<feature type="non-terminal residue" evidence="1">
    <location>
        <position position="60"/>
    </location>
</feature>
<dbReference type="AlphaFoldDB" id="A0A167WHJ8"/>
<evidence type="ECO:0000313" key="2">
    <source>
        <dbReference type="Proteomes" id="UP000076532"/>
    </source>
</evidence>
<keyword evidence="2" id="KW-1185">Reference proteome</keyword>
<organism evidence="1 2">
    <name type="scientific">Athelia psychrophila</name>
    <dbReference type="NCBI Taxonomy" id="1759441"/>
    <lineage>
        <taxon>Eukaryota</taxon>
        <taxon>Fungi</taxon>
        <taxon>Dikarya</taxon>
        <taxon>Basidiomycota</taxon>
        <taxon>Agaricomycotina</taxon>
        <taxon>Agaricomycetes</taxon>
        <taxon>Agaricomycetidae</taxon>
        <taxon>Atheliales</taxon>
        <taxon>Atheliaceae</taxon>
        <taxon>Athelia</taxon>
    </lineage>
</organism>
<evidence type="ECO:0000313" key="1">
    <source>
        <dbReference type="EMBL" id="KZP06108.1"/>
    </source>
</evidence>
<name>A0A167WHJ8_9AGAM</name>
<reference evidence="1 2" key="1">
    <citation type="journal article" date="2016" name="Mol. Biol. Evol.">
        <title>Comparative Genomics of Early-Diverging Mushroom-Forming Fungi Provides Insights into the Origins of Lignocellulose Decay Capabilities.</title>
        <authorList>
            <person name="Nagy L.G."/>
            <person name="Riley R."/>
            <person name="Tritt A."/>
            <person name="Adam C."/>
            <person name="Daum C."/>
            <person name="Floudas D."/>
            <person name="Sun H."/>
            <person name="Yadav J.S."/>
            <person name="Pangilinan J."/>
            <person name="Larsson K.H."/>
            <person name="Matsuura K."/>
            <person name="Barry K."/>
            <person name="Labutti K."/>
            <person name="Kuo R."/>
            <person name="Ohm R.A."/>
            <person name="Bhattacharya S.S."/>
            <person name="Shirouzu T."/>
            <person name="Yoshinaga Y."/>
            <person name="Martin F.M."/>
            <person name="Grigoriev I.V."/>
            <person name="Hibbett D.S."/>
        </authorList>
    </citation>
    <scope>NUCLEOTIDE SEQUENCE [LARGE SCALE GENOMIC DNA]</scope>
    <source>
        <strain evidence="1 2">CBS 109695</strain>
    </source>
</reference>